<proteinExistence type="predicted"/>
<reference evidence="2 3" key="1">
    <citation type="journal article" date="2020" name="Nature">
        <title>Six reference-quality genomes reveal evolution of bat adaptations.</title>
        <authorList>
            <person name="Jebb D."/>
            <person name="Huang Z."/>
            <person name="Pippel M."/>
            <person name="Hughes G.M."/>
            <person name="Lavrichenko K."/>
            <person name="Devanna P."/>
            <person name="Winkler S."/>
            <person name="Jermiin L.S."/>
            <person name="Skirmuntt E.C."/>
            <person name="Katzourakis A."/>
            <person name="Burkitt-Gray L."/>
            <person name="Ray D.A."/>
            <person name="Sullivan K.A.M."/>
            <person name="Roscito J.G."/>
            <person name="Kirilenko B.M."/>
            <person name="Davalos L.M."/>
            <person name="Corthals A.P."/>
            <person name="Power M.L."/>
            <person name="Jones G."/>
            <person name="Ransome R.D."/>
            <person name="Dechmann D.K.N."/>
            <person name="Locatelli A.G."/>
            <person name="Puechmaille S.J."/>
            <person name="Fedrigo O."/>
            <person name="Jarvis E.D."/>
            <person name="Hiller M."/>
            <person name="Vernes S.C."/>
            <person name="Myers E.W."/>
            <person name="Teeling E.C."/>
        </authorList>
    </citation>
    <scope>NUCLEOTIDE SEQUENCE [LARGE SCALE GENOMIC DNA]</scope>
    <source>
        <strain evidence="2">MMyoMyo1</strain>
        <tissue evidence="2">Flight muscle</tissue>
    </source>
</reference>
<organism evidence="2 3">
    <name type="scientific">Myotis myotis</name>
    <name type="common">Greater mouse-eared bat</name>
    <name type="synonym">Vespertilio myotis</name>
    <dbReference type="NCBI Taxonomy" id="51298"/>
    <lineage>
        <taxon>Eukaryota</taxon>
        <taxon>Metazoa</taxon>
        <taxon>Chordata</taxon>
        <taxon>Craniata</taxon>
        <taxon>Vertebrata</taxon>
        <taxon>Euteleostomi</taxon>
        <taxon>Mammalia</taxon>
        <taxon>Eutheria</taxon>
        <taxon>Laurasiatheria</taxon>
        <taxon>Chiroptera</taxon>
        <taxon>Yangochiroptera</taxon>
        <taxon>Vespertilionidae</taxon>
        <taxon>Myotis</taxon>
    </lineage>
</organism>
<feature type="compositionally biased region" description="Pro residues" evidence="1">
    <location>
        <begin position="39"/>
        <end position="56"/>
    </location>
</feature>
<evidence type="ECO:0000256" key="1">
    <source>
        <dbReference type="SAM" id="MobiDB-lite"/>
    </source>
</evidence>
<accession>A0A7J7V3D6</accession>
<dbReference type="AlphaFoldDB" id="A0A7J7V3D6"/>
<name>A0A7J7V3D6_MYOMY</name>
<protein>
    <submittedName>
        <fullName evidence="2">Uncharacterized protein</fullName>
    </submittedName>
</protein>
<keyword evidence="3" id="KW-1185">Reference proteome</keyword>
<evidence type="ECO:0000313" key="3">
    <source>
        <dbReference type="Proteomes" id="UP000527355"/>
    </source>
</evidence>
<dbReference type="EMBL" id="JABWUV010000011">
    <property type="protein sequence ID" value="KAF6319670.1"/>
    <property type="molecule type" value="Genomic_DNA"/>
</dbReference>
<gene>
    <name evidence="2" type="ORF">mMyoMyo1_008411</name>
</gene>
<evidence type="ECO:0000313" key="2">
    <source>
        <dbReference type="EMBL" id="KAF6319670.1"/>
    </source>
</evidence>
<sequence>MMGPPPGGCEGDSWCSSWQRRCASIGEARGPAVLAGPRGAPPGSPPPPASPLPPRGSPRVRVLDRRPFFSSESFLAMDAGRLGFIAERKRKREKLMMREHH</sequence>
<dbReference type="Proteomes" id="UP000527355">
    <property type="component" value="Unassembled WGS sequence"/>
</dbReference>
<comment type="caution">
    <text evidence="2">The sequence shown here is derived from an EMBL/GenBank/DDBJ whole genome shotgun (WGS) entry which is preliminary data.</text>
</comment>
<feature type="region of interest" description="Disordered" evidence="1">
    <location>
        <begin position="29"/>
        <end position="60"/>
    </location>
</feature>